<sequence length="239" mass="25100">MIDFGQLKGKTIAITGASRGIGKETARLLAGLGANLALGARNTDELDEAASQLDTEVLTLPLDVTDEESVRSFAEEAVSKFKKIDGLINSAGTGVFESLITMAADDFDRMIAVNLTGTFLSCKWFGQHMVRNGAGKMINVVSIAGTTALPGCGGYSASKFGVLGLTRVLQAELRDKGIQVTAVLPGAAATSFWNGIDPKPDMSKMIPVESLAKHLVYLLCQPAGSVVDEITIMPPLGIL</sequence>
<dbReference type="Proteomes" id="UP000053750">
    <property type="component" value="Unassembled WGS sequence"/>
</dbReference>
<evidence type="ECO:0000256" key="1">
    <source>
        <dbReference type="ARBA" id="ARBA00006484"/>
    </source>
</evidence>
<dbReference type="GO" id="GO:0008206">
    <property type="term" value="P:bile acid metabolic process"/>
    <property type="evidence" value="ECO:0007669"/>
    <property type="project" value="UniProtKB-ARBA"/>
</dbReference>
<dbReference type="OrthoDB" id="9775296at2"/>
<dbReference type="PROSITE" id="PS00061">
    <property type="entry name" value="ADH_SHORT"/>
    <property type="match status" value="1"/>
</dbReference>
<dbReference type="Pfam" id="PF00106">
    <property type="entry name" value="adh_short"/>
    <property type="match status" value="1"/>
</dbReference>
<evidence type="ECO:0000256" key="4">
    <source>
        <dbReference type="RuleBase" id="RU000363"/>
    </source>
</evidence>
<dbReference type="PRINTS" id="PR00081">
    <property type="entry name" value="GDHRDH"/>
</dbReference>
<proteinExistence type="inferred from homology"/>
<dbReference type="InterPro" id="IPR020904">
    <property type="entry name" value="Sc_DH/Rdtase_CS"/>
</dbReference>
<dbReference type="FunFam" id="3.40.50.720:FF:000084">
    <property type="entry name" value="Short-chain dehydrogenase reductase"/>
    <property type="match status" value="1"/>
</dbReference>
<dbReference type="GO" id="GO:0016491">
    <property type="term" value="F:oxidoreductase activity"/>
    <property type="evidence" value="ECO:0007669"/>
    <property type="project" value="UniProtKB-KW"/>
</dbReference>
<evidence type="ECO:0000313" key="5">
    <source>
        <dbReference type="EMBL" id="EXX89489.1"/>
    </source>
</evidence>
<dbReference type="EMBL" id="JFHU01000094">
    <property type="protein sequence ID" value="EXX89489.1"/>
    <property type="molecule type" value="Genomic_DNA"/>
</dbReference>
<comment type="caution">
    <text evidence="5">The sequence shown here is derived from an EMBL/GenBank/DDBJ whole genome shotgun (WGS) entry which is preliminary data.</text>
</comment>
<name>A0A9W5S1L7_9BACL</name>
<dbReference type="CDD" id="cd05233">
    <property type="entry name" value="SDR_c"/>
    <property type="match status" value="1"/>
</dbReference>
<dbReference type="InterPro" id="IPR036291">
    <property type="entry name" value="NAD(P)-bd_dom_sf"/>
</dbReference>
<protein>
    <submittedName>
        <fullName evidence="5">3-oxoacyl-ACP reductase</fullName>
    </submittedName>
</protein>
<dbReference type="PANTHER" id="PTHR43391:SF14">
    <property type="entry name" value="DEHYDROGENASE_REDUCTASE SDR FAMILY PROTEIN 7-LIKE"/>
    <property type="match status" value="1"/>
</dbReference>
<reference evidence="5 6" key="1">
    <citation type="submission" date="2014-02" db="EMBL/GenBank/DDBJ databases">
        <title>Genome sequence of Paenibacillus darwinianus reveals adaptive mechanisms for survival in Antarctic soils.</title>
        <authorList>
            <person name="Dsouza M."/>
            <person name="Taylor M.W."/>
            <person name="Turner S.J."/>
            <person name="Aislabie J."/>
        </authorList>
    </citation>
    <scope>NUCLEOTIDE SEQUENCE [LARGE SCALE GENOMIC DNA]</scope>
    <source>
        <strain evidence="5 6">CE1</strain>
    </source>
</reference>
<dbReference type="Gene3D" id="3.40.50.720">
    <property type="entry name" value="NAD(P)-binding Rossmann-like Domain"/>
    <property type="match status" value="1"/>
</dbReference>
<dbReference type="InterPro" id="IPR002347">
    <property type="entry name" value="SDR_fam"/>
</dbReference>
<keyword evidence="6" id="KW-1185">Reference proteome</keyword>
<gene>
    <name evidence="5" type="ORF">BG53_15630</name>
</gene>
<evidence type="ECO:0000256" key="3">
    <source>
        <dbReference type="ARBA" id="ARBA00023002"/>
    </source>
</evidence>
<comment type="similarity">
    <text evidence="1 4">Belongs to the short-chain dehydrogenases/reductases (SDR) family.</text>
</comment>
<accession>A0A9W5S1L7</accession>
<keyword evidence="2" id="KW-0521">NADP</keyword>
<dbReference type="PANTHER" id="PTHR43391">
    <property type="entry name" value="RETINOL DEHYDROGENASE-RELATED"/>
    <property type="match status" value="1"/>
</dbReference>
<dbReference type="RefSeq" id="WP_036586053.1">
    <property type="nucleotide sequence ID" value="NZ_KK082115.1"/>
</dbReference>
<dbReference type="AlphaFoldDB" id="A0A9W5S1L7"/>
<dbReference type="SUPFAM" id="SSF51735">
    <property type="entry name" value="NAD(P)-binding Rossmann-fold domains"/>
    <property type="match status" value="1"/>
</dbReference>
<evidence type="ECO:0000313" key="6">
    <source>
        <dbReference type="Proteomes" id="UP000053750"/>
    </source>
</evidence>
<evidence type="ECO:0000256" key="2">
    <source>
        <dbReference type="ARBA" id="ARBA00022857"/>
    </source>
</evidence>
<dbReference type="PRINTS" id="PR00080">
    <property type="entry name" value="SDRFAMILY"/>
</dbReference>
<keyword evidence="3" id="KW-0560">Oxidoreductase</keyword>
<organism evidence="5 6">
    <name type="scientific">Paenibacillus darwinianus</name>
    <dbReference type="NCBI Taxonomy" id="1380763"/>
    <lineage>
        <taxon>Bacteria</taxon>
        <taxon>Bacillati</taxon>
        <taxon>Bacillota</taxon>
        <taxon>Bacilli</taxon>
        <taxon>Bacillales</taxon>
        <taxon>Paenibacillaceae</taxon>
        <taxon>Paenibacillus</taxon>
    </lineage>
</organism>